<dbReference type="Pfam" id="PF00089">
    <property type="entry name" value="Trypsin"/>
    <property type="match status" value="1"/>
</dbReference>
<dbReference type="SMART" id="SM00680">
    <property type="entry name" value="CLIP"/>
    <property type="match status" value="1"/>
</dbReference>
<evidence type="ECO:0000256" key="9">
    <source>
        <dbReference type="ARBA" id="ARBA00023180"/>
    </source>
</evidence>
<sequence>MGRLPWMGMLMAAKLVLLNAQLNEDCTTPGGLHGTCVPVRDCSFVREIFAKVSSREDQLNVLRYRCGTLAGSGKVLVCCPRLVSTTGCGRLTLQNKIVGGEETEPNEFPWTVRLVYLRNGVRLFRCGGSLISEYYVVTAAHCVVELRTYELIAVRLGEWDTTTQVDCKEEDNGEKTCNRFPHRDIFVERVIPHDQYSRQSKNHEHDIALIKLSKRAPSTDSISPICIPTADMASELRVDRESFVVAGWGKSSDLDSSSIRKLKVTLPGQPMSKCTKAYASQSVEFTENQLCVGGTAGRDSCRGDSGGPLMVIIDNHWHLAGIVSVGPVDCGTEGVPGIYTRLGSYLEWVAGRIELEASLTEVK</sequence>
<reference evidence="16" key="2">
    <citation type="submission" date="2021-02" db="UniProtKB">
        <authorList>
            <consortium name="EnsemblMetazoa"/>
        </authorList>
    </citation>
    <scope>IDENTIFICATION</scope>
    <source>
        <strain evidence="16">JHB</strain>
    </source>
</reference>
<dbReference type="HOGENOM" id="CLU_006842_0_3_1"/>
<dbReference type="Gene3D" id="3.30.1640.30">
    <property type="match status" value="1"/>
</dbReference>
<dbReference type="InterPro" id="IPR001254">
    <property type="entry name" value="Trypsin_dom"/>
</dbReference>
<dbReference type="MEROPS" id="S01.201"/>
<dbReference type="EnsemblMetazoa" id="CPIJ013430-RA">
    <property type="protein sequence ID" value="CPIJ013430-PA"/>
    <property type="gene ID" value="CPIJ013430"/>
</dbReference>
<dbReference type="eggNOG" id="KOG3627">
    <property type="taxonomic scope" value="Eukaryota"/>
</dbReference>
<gene>
    <name evidence="16" type="primary">6046655</name>
    <name evidence="15" type="ORF">CpipJ_CPIJ013430</name>
</gene>
<keyword evidence="3 11" id="KW-0645">Protease</keyword>
<evidence type="ECO:0000256" key="5">
    <source>
        <dbReference type="ARBA" id="ARBA00022801"/>
    </source>
</evidence>
<dbReference type="SUPFAM" id="SSF50494">
    <property type="entry name" value="Trypsin-like serine proteases"/>
    <property type="match status" value="1"/>
</dbReference>
<dbReference type="OrthoDB" id="9981647at2759"/>
<keyword evidence="5 11" id="KW-0378">Hydrolase</keyword>
<dbReference type="VEuPathDB" id="VectorBase:CPIJ013430"/>
<name>B0X2F1_CULQU</name>
<comment type="similarity">
    <text evidence="10 12">Belongs to the peptidase S1 family. CLIP subfamily.</text>
</comment>
<dbReference type="CDD" id="cd00190">
    <property type="entry name" value="Tryp_SPc"/>
    <property type="match status" value="1"/>
</dbReference>
<evidence type="ECO:0000313" key="16">
    <source>
        <dbReference type="EnsemblMetazoa" id="CPIJ013430-PA"/>
    </source>
</evidence>
<dbReference type="PROSITE" id="PS50240">
    <property type="entry name" value="TRYPSIN_DOM"/>
    <property type="match status" value="1"/>
</dbReference>
<dbReference type="KEGG" id="cqu:CpipJ_CPIJ013430"/>
<keyword evidence="4 12" id="KW-0732">Signal</keyword>
<keyword evidence="17" id="KW-1185">Reference proteome</keyword>
<dbReference type="InterPro" id="IPR043504">
    <property type="entry name" value="Peptidase_S1_PA_chymotrypsin"/>
</dbReference>
<comment type="domain">
    <text evidence="12">The clip domain consists of 35-55 residues which are 'knitted' together usually by 3 conserved disulfide bonds forming a clip-like compact structure.</text>
</comment>
<dbReference type="VEuPathDB" id="VectorBase:CQUJHB011724"/>
<dbReference type="PANTHER" id="PTHR24256">
    <property type="entry name" value="TRYPTASE-RELATED"/>
    <property type="match status" value="1"/>
</dbReference>
<dbReference type="InterPro" id="IPR001314">
    <property type="entry name" value="Peptidase_S1A"/>
</dbReference>
<evidence type="ECO:0000256" key="4">
    <source>
        <dbReference type="ARBA" id="ARBA00022729"/>
    </source>
</evidence>
<keyword evidence="9" id="KW-0325">Glycoprotein</keyword>
<dbReference type="GO" id="GO:0004252">
    <property type="term" value="F:serine-type endopeptidase activity"/>
    <property type="evidence" value="ECO:0007669"/>
    <property type="project" value="UniProtKB-UniRule"/>
</dbReference>
<dbReference type="InterPro" id="IPR009003">
    <property type="entry name" value="Peptidase_S1_PA"/>
</dbReference>
<evidence type="ECO:0000259" key="13">
    <source>
        <dbReference type="PROSITE" id="PS50240"/>
    </source>
</evidence>
<dbReference type="InterPro" id="IPR022700">
    <property type="entry name" value="CLIP"/>
</dbReference>
<dbReference type="FunFam" id="2.40.10.10:FF:000146">
    <property type="entry name" value="Serine protease 53"/>
    <property type="match status" value="1"/>
</dbReference>
<evidence type="ECO:0000256" key="10">
    <source>
        <dbReference type="ARBA" id="ARBA00024195"/>
    </source>
</evidence>
<dbReference type="STRING" id="7176.B0X2F1"/>
<keyword evidence="2 12" id="KW-0964">Secreted</keyword>
<dbReference type="PRINTS" id="PR00722">
    <property type="entry name" value="CHYMOTRYPSIN"/>
</dbReference>
<evidence type="ECO:0000313" key="17">
    <source>
        <dbReference type="Proteomes" id="UP000002320"/>
    </source>
</evidence>
<proteinExistence type="inferred from homology"/>
<dbReference type="AlphaFoldDB" id="B0X2F1"/>
<dbReference type="PROSITE" id="PS00134">
    <property type="entry name" value="TRYPSIN_HIS"/>
    <property type="match status" value="1"/>
</dbReference>
<evidence type="ECO:0000256" key="11">
    <source>
        <dbReference type="RuleBase" id="RU363034"/>
    </source>
</evidence>
<evidence type="ECO:0000256" key="1">
    <source>
        <dbReference type="ARBA" id="ARBA00004613"/>
    </source>
</evidence>
<dbReference type="Pfam" id="PF12032">
    <property type="entry name" value="CLIP"/>
    <property type="match status" value="1"/>
</dbReference>
<dbReference type="SMART" id="SM00020">
    <property type="entry name" value="Tryp_SPc"/>
    <property type="match status" value="1"/>
</dbReference>
<feature type="signal peptide" evidence="12">
    <location>
        <begin position="1"/>
        <end position="20"/>
    </location>
</feature>
<feature type="chain" id="PRO_5011409102" description="CLIP domain-containing serine protease" evidence="12">
    <location>
        <begin position="21"/>
        <end position="363"/>
    </location>
</feature>
<organism>
    <name type="scientific">Culex quinquefasciatus</name>
    <name type="common">Southern house mosquito</name>
    <name type="synonym">Culex pungens</name>
    <dbReference type="NCBI Taxonomy" id="7176"/>
    <lineage>
        <taxon>Eukaryota</taxon>
        <taxon>Metazoa</taxon>
        <taxon>Ecdysozoa</taxon>
        <taxon>Arthropoda</taxon>
        <taxon>Hexapoda</taxon>
        <taxon>Insecta</taxon>
        <taxon>Pterygota</taxon>
        <taxon>Neoptera</taxon>
        <taxon>Endopterygota</taxon>
        <taxon>Diptera</taxon>
        <taxon>Nematocera</taxon>
        <taxon>Culicoidea</taxon>
        <taxon>Culicidae</taxon>
        <taxon>Culicinae</taxon>
        <taxon>Culicini</taxon>
        <taxon>Culex</taxon>
        <taxon>Culex</taxon>
    </lineage>
</organism>
<dbReference type="EC" id="3.4.21.-" evidence="11"/>
<dbReference type="EMBL" id="DS232287">
    <property type="protein sequence ID" value="EDS39174.1"/>
    <property type="molecule type" value="Genomic_DNA"/>
</dbReference>
<dbReference type="OMA" id="HRDIFVE"/>
<dbReference type="InterPro" id="IPR038565">
    <property type="entry name" value="CLIP_sf"/>
</dbReference>
<keyword evidence="6 11" id="KW-0720">Serine protease</keyword>
<comment type="subcellular location">
    <subcellularLocation>
        <location evidence="1 12">Secreted</location>
    </subcellularLocation>
</comment>
<evidence type="ECO:0000259" key="14">
    <source>
        <dbReference type="PROSITE" id="PS51888"/>
    </source>
</evidence>
<evidence type="ECO:0000256" key="7">
    <source>
        <dbReference type="ARBA" id="ARBA00023145"/>
    </source>
</evidence>
<dbReference type="InParanoid" id="B0X2F1"/>
<dbReference type="GO" id="GO:0006508">
    <property type="term" value="P:proteolysis"/>
    <property type="evidence" value="ECO:0007669"/>
    <property type="project" value="UniProtKB-KW"/>
</dbReference>
<dbReference type="PROSITE" id="PS51888">
    <property type="entry name" value="CLIP"/>
    <property type="match status" value="1"/>
</dbReference>
<keyword evidence="8" id="KW-1015">Disulfide bond</keyword>
<dbReference type="InterPro" id="IPR051487">
    <property type="entry name" value="Ser/Thr_Proteases_Immune/Dev"/>
</dbReference>
<dbReference type="PROSITE" id="PS00135">
    <property type="entry name" value="TRYPSIN_SER"/>
    <property type="match status" value="1"/>
</dbReference>
<evidence type="ECO:0000313" key="15">
    <source>
        <dbReference type="EMBL" id="EDS39174.1"/>
    </source>
</evidence>
<evidence type="ECO:0000256" key="12">
    <source>
        <dbReference type="RuleBase" id="RU366078"/>
    </source>
</evidence>
<dbReference type="InterPro" id="IPR033116">
    <property type="entry name" value="TRYPSIN_SER"/>
</dbReference>
<feature type="domain" description="Peptidase S1" evidence="13">
    <location>
        <begin position="97"/>
        <end position="354"/>
    </location>
</feature>
<dbReference type="InterPro" id="IPR018114">
    <property type="entry name" value="TRYPSIN_HIS"/>
</dbReference>
<dbReference type="Proteomes" id="UP000002320">
    <property type="component" value="Unassembled WGS sequence"/>
</dbReference>
<evidence type="ECO:0000256" key="8">
    <source>
        <dbReference type="ARBA" id="ARBA00023157"/>
    </source>
</evidence>
<keyword evidence="7" id="KW-0865">Zymogen</keyword>
<accession>B0X2F1</accession>
<evidence type="ECO:0000256" key="2">
    <source>
        <dbReference type="ARBA" id="ARBA00022525"/>
    </source>
</evidence>
<evidence type="ECO:0000256" key="6">
    <source>
        <dbReference type="ARBA" id="ARBA00022825"/>
    </source>
</evidence>
<dbReference type="GO" id="GO:0005576">
    <property type="term" value="C:extracellular region"/>
    <property type="evidence" value="ECO:0007669"/>
    <property type="project" value="UniProtKB-SubCell"/>
</dbReference>
<reference evidence="15" key="1">
    <citation type="submission" date="2007-03" db="EMBL/GenBank/DDBJ databases">
        <title>Annotation of Culex pipiens quinquefasciatus.</title>
        <authorList>
            <consortium name="The Broad Institute Genome Sequencing Platform"/>
            <person name="Atkinson P.W."/>
            <person name="Hemingway J."/>
            <person name="Christensen B.M."/>
            <person name="Higgs S."/>
            <person name="Kodira C."/>
            <person name="Hannick L."/>
            <person name="Megy K."/>
            <person name="O'Leary S."/>
            <person name="Pearson M."/>
            <person name="Haas B.J."/>
            <person name="Mauceli E."/>
            <person name="Wortman J.R."/>
            <person name="Lee N.H."/>
            <person name="Guigo R."/>
            <person name="Stanke M."/>
            <person name="Alvarado L."/>
            <person name="Amedeo P."/>
            <person name="Antoine C.H."/>
            <person name="Arensburger P."/>
            <person name="Bidwell S.L."/>
            <person name="Crawford M."/>
            <person name="Camaro F."/>
            <person name="Devon K."/>
            <person name="Engels R."/>
            <person name="Hammond M."/>
            <person name="Howarth C."/>
            <person name="Koehrsen M."/>
            <person name="Lawson D."/>
            <person name="Montgomery P."/>
            <person name="Nene V."/>
            <person name="Nusbaum C."/>
            <person name="Puiu D."/>
            <person name="Romero-Severson J."/>
            <person name="Severson D.W."/>
            <person name="Shumway M."/>
            <person name="Sisk P."/>
            <person name="Stolte C."/>
            <person name="Zeng Q."/>
            <person name="Eisenstadt E."/>
            <person name="Fraser-Liggett C."/>
            <person name="Strausberg R."/>
            <person name="Galagan J."/>
            <person name="Birren B."/>
            <person name="Collins F.H."/>
        </authorList>
    </citation>
    <scope>NUCLEOTIDE SEQUENCE [LARGE SCALE GENOMIC DNA]</scope>
    <source>
        <strain evidence="15">JHB</strain>
    </source>
</reference>
<dbReference type="Gene3D" id="2.40.10.10">
    <property type="entry name" value="Trypsin-like serine proteases"/>
    <property type="match status" value="2"/>
</dbReference>
<protein>
    <recommendedName>
        <fullName evidence="12">CLIP domain-containing serine protease</fullName>
        <ecNumber evidence="11">3.4.21.-</ecNumber>
    </recommendedName>
</protein>
<feature type="domain" description="Clip" evidence="14">
    <location>
        <begin position="25"/>
        <end position="79"/>
    </location>
</feature>
<evidence type="ECO:0000256" key="3">
    <source>
        <dbReference type="ARBA" id="ARBA00022670"/>
    </source>
</evidence>